<name>A0A9N9CJW4_9GLOM</name>
<evidence type="ECO:0000313" key="2">
    <source>
        <dbReference type="Proteomes" id="UP000789831"/>
    </source>
</evidence>
<organism evidence="1 2">
    <name type="scientific">Ambispora gerdemannii</name>
    <dbReference type="NCBI Taxonomy" id="144530"/>
    <lineage>
        <taxon>Eukaryota</taxon>
        <taxon>Fungi</taxon>
        <taxon>Fungi incertae sedis</taxon>
        <taxon>Mucoromycota</taxon>
        <taxon>Glomeromycotina</taxon>
        <taxon>Glomeromycetes</taxon>
        <taxon>Archaeosporales</taxon>
        <taxon>Ambisporaceae</taxon>
        <taxon>Ambispora</taxon>
    </lineage>
</organism>
<dbReference type="Proteomes" id="UP000789831">
    <property type="component" value="Unassembled WGS sequence"/>
</dbReference>
<gene>
    <name evidence="1" type="ORF">AGERDE_LOCUS9339</name>
</gene>
<dbReference type="EMBL" id="CAJVPL010002293">
    <property type="protein sequence ID" value="CAG8605919.1"/>
    <property type="molecule type" value="Genomic_DNA"/>
</dbReference>
<protein>
    <submittedName>
        <fullName evidence="1">2478_t:CDS:1</fullName>
    </submittedName>
</protein>
<dbReference type="OrthoDB" id="2347106at2759"/>
<accession>A0A9N9CJW4</accession>
<keyword evidence="2" id="KW-1185">Reference proteome</keyword>
<proteinExistence type="predicted"/>
<evidence type="ECO:0000313" key="1">
    <source>
        <dbReference type="EMBL" id="CAG8605919.1"/>
    </source>
</evidence>
<reference evidence="1" key="1">
    <citation type="submission" date="2021-06" db="EMBL/GenBank/DDBJ databases">
        <authorList>
            <person name="Kallberg Y."/>
            <person name="Tangrot J."/>
            <person name="Rosling A."/>
        </authorList>
    </citation>
    <scope>NUCLEOTIDE SEQUENCE</scope>
    <source>
        <strain evidence="1">MT106</strain>
    </source>
</reference>
<sequence>MLSKSKSTRNSKVSKNANMPIIPIDLLPDIFQHFENDRQAIYNCVFVNRAFCRTAIRILWQDPFEVNTPRKSTWPYANYRAAENIISLYLACLSYQDRKTLSKIKNLKIPQRPTFNYPQFLKYFDEQSVYIYIRSGQFYNNKLGEVTEAYSIHSAIMNLTLRESQRLHYITFECSYIFEKAPCKLTSLRHIQFNTRSSGVDMPKRQAENVANLIRHQIHLESFTTSSLTAGLSTLFDALAIQIRTLKQLEFVLCDFSHFDWAEHEQLLESIDKLVLKRCTNVPLSMVENLSIFKEKQITWDAYTFSRKHI</sequence>
<comment type="caution">
    <text evidence="1">The sequence shown here is derived from an EMBL/GenBank/DDBJ whole genome shotgun (WGS) entry which is preliminary data.</text>
</comment>
<dbReference type="AlphaFoldDB" id="A0A9N9CJW4"/>